<dbReference type="Proteomes" id="UP000016932">
    <property type="component" value="Unassembled WGS sequence"/>
</dbReference>
<dbReference type="OrthoDB" id="3649823at2759"/>
<dbReference type="HOGENOM" id="CLU_746226_0_0_1"/>
<evidence type="ECO:0000256" key="1">
    <source>
        <dbReference type="SAM" id="MobiDB-lite"/>
    </source>
</evidence>
<organism evidence="2 3">
    <name type="scientific">Pseudocercospora fijiensis (strain CIRAD86)</name>
    <name type="common">Black leaf streak disease fungus</name>
    <name type="synonym">Mycosphaerella fijiensis</name>
    <dbReference type="NCBI Taxonomy" id="383855"/>
    <lineage>
        <taxon>Eukaryota</taxon>
        <taxon>Fungi</taxon>
        <taxon>Dikarya</taxon>
        <taxon>Ascomycota</taxon>
        <taxon>Pezizomycotina</taxon>
        <taxon>Dothideomycetes</taxon>
        <taxon>Dothideomycetidae</taxon>
        <taxon>Mycosphaerellales</taxon>
        <taxon>Mycosphaerellaceae</taxon>
        <taxon>Pseudocercospora</taxon>
    </lineage>
</organism>
<gene>
    <name evidence="2" type="ORF">MYCFIDRAFT_192220</name>
</gene>
<reference evidence="2 3" key="1">
    <citation type="journal article" date="2012" name="PLoS Pathog.">
        <title>Diverse lifestyles and strategies of plant pathogenesis encoded in the genomes of eighteen Dothideomycetes fungi.</title>
        <authorList>
            <person name="Ohm R.A."/>
            <person name="Feau N."/>
            <person name="Henrissat B."/>
            <person name="Schoch C.L."/>
            <person name="Horwitz B.A."/>
            <person name="Barry K.W."/>
            <person name="Condon B.J."/>
            <person name="Copeland A.C."/>
            <person name="Dhillon B."/>
            <person name="Glaser F."/>
            <person name="Hesse C.N."/>
            <person name="Kosti I."/>
            <person name="LaButti K."/>
            <person name="Lindquist E.A."/>
            <person name="Lucas S."/>
            <person name="Salamov A.A."/>
            <person name="Bradshaw R.E."/>
            <person name="Ciuffetti L."/>
            <person name="Hamelin R.C."/>
            <person name="Kema G.H.J."/>
            <person name="Lawrence C."/>
            <person name="Scott J.A."/>
            <person name="Spatafora J.W."/>
            <person name="Turgeon B.G."/>
            <person name="de Wit P.J.G.M."/>
            <person name="Zhong S."/>
            <person name="Goodwin S.B."/>
            <person name="Grigoriev I.V."/>
        </authorList>
    </citation>
    <scope>NUCLEOTIDE SEQUENCE [LARGE SCALE GENOMIC DNA]</scope>
    <source>
        <strain evidence="2 3">CIRAD86</strain>
    </source>
</reference>
<feature type="region of interest" description="Disordered" evidence="1">
    <location>
        <begin position="332"/>
        <end position="351"/>
    </location>
</feature>
<sequence>MDGRVSLSTSHSFLLASSSRLKPHSRNPLFKALLLASSLGWSLAAPPPSPGSYEDDDTWTYGKPGVSPAATTFASYYSAGNSTSSGCWTGMPAPVMQTMKTQSSLLKPTRSSGPWIPKMPQTMKSDQSLDGPASYIPVTAHVENPNTILSEPANNSPTRSTPKVETTVAPTYFSPRTHVSETSLDVPSNTAPPIAYTPVTGHPEPSLNVPNNPTPTPTKQSQILPDEAPQPGAVLVSIVSLINSVTKDSHYVFEGQTIAPGSTGVVVEGTTYSVAPTGGAVVYVNGVETAASAIPGLDRDNGGSVSGIGGYGEDGEITSGISASTAVSIASGESPSTSTFTPAQQTTSGGSRAVRISSAGLGLAMLVCMIL</sequence>
<dbReference type="GeneID" id="19335261"/>
<feature type="compositionally biased region" description="Polar residues" evidence="1">
    <location>
        <begin position="332"/>
        <end position="350"/>
    </location>
</feature>
<proteinExistence type="predicted"/>
<dbReference type="AlphaFoldDB" id="N1QAG8"/>
<dbReference type="VEuPathDB" id="FungiDB:MYCFIDRAFT_192220"/>
<keyword evidence="3" id="KW-1185">Reference proteome</keyword>
<accession>N1QAG8</accession>
<dbReference type="RefSeq" id="XP_007921193.1">
    <property type="nucleotide sequence ID" value="XM_007923002.1"/>
</dbReference>
<name>N1QAG8_PSEFD</name>
<protein>
    <submittedName>
        <fullName evidence="2">Uncharacterized protein</fullName>
    </submittedName>
</protein>
<evidence type="ECO:0000313" key="3">
    <source>
        <dbReference type="Proteomes" id="UP000016932"/>
    </source>
</evidence>
<dbReference type="KEGG" id="pfj:MYCFIDRAFT_192220"/>
<evidence type="ECO:0000313" key="2">
    <source>
        <dbReference type="EMBL" id="EME87928.1"/>
    </source>
</evidence>
<dbReference type="EMBL" id="KB446555">
    <property type="protein sequence ID" value="EME87928.1"/>
    <property type="molecule type" value="Genomic_DNA"/>
</dbReference>